<feature type="transmembrane region" description="Helical" evidence="1">
    <location>
        <begin position="59"/>
        <end position="76"/>
    </location>
</feature>
<dbReference type="AlphaFoldDB" id="K2J6M4"/>
<dbReference type="STRING" id="745411.B3C1_13653"/>
<keyword evidence="1" id="KW-0472">Membrane</keyword>
<evidence type="ECO:0000313" key="2">
    <source>
        <dbReference type="EMBL" id="EKE70587.1"/>
    </source>
</evidence>
<reference evidence="2 3" key="1">
    <citation type="journal article" date="2012" name="J. Bacteriol.">
        <title>Genome Sequence of Gallaecimonas xiamenensis Type Strain 3-C-1.</title>
        <authorList>
            <person name="Lai Q."/>
            <person name="Wang L."/>
            <person name="Wang W."/>
            <person name="Shao Z."/>
        </authorList>
    </citation>
    <scope>NUCLEOTIDE SEQUENCE [LARGE SCALE GENOMIC DNA]</scope>
    <source>
        <strain evidence="2 3">3-C-1</strain>
    </source>
</reference>
<name>K2J6M4_9GAMM</name>
<protein>
    <submittedName>
        <fullName evidence="2">Uncharacterized protein</fullName>
    </submittedName>
</protein>
<dbReference type="RefSeq" id="WP_008485528.1">
    <property type="nucleotide sequence ID" value="NZ_AMRI01000020.1"/>
</dbReference>
<evidence type="ECO:0000256" key="1">
    <source>
        <dbReference type="SAM" id="Phobius"/>
    </source>
</evidence>
<keyword evidence="1" id="KW-1133">Transmembrane helix</keyword>
<evidence type="ECO:0000313" key="3">
    <source>
        <dbReference type="Proteomes" id="UP000006755"/>
    </source>
</evidence>
<proteinExistence type="predicted"/>
<dbReference type="Proteomes" id="UP000006755">
    <property type="component" value="Unassembled WGS sequence"/>
</dbReference>
<keyword evidence="1" id="KW-0812">Transmembrane</keyword>
<comment type="caution">
    <text evidence="2">The sequence shown here is derived from an EMBL/GenBank/DDBJ whole genome shotgun (WGS) entry which is preliminary data.</text>
</comment>
<accession>K2J6M4</accession>
<gene>
    <name evidence="2" type="ORF">B3C1_13653</name>
</gene>
<sequence length="108" mass="12157">MDARPTLPWQLACLSLVLITLQGVLCYGLARQNLLGAFRDLWQAFDIQTSSWTLWVSRYGWLIPALCSLGWVISLWRRQAMGWLSLLALLGLLSVLAALYGPALWLPL</sequence>
<feature type="transmembrane region" description="Helical" evidence="1">
    <location>
        <begin position="83"/>
        <end position="105"/>
    </location>
</feature>
<keyword evidence="3" id="KW-1185">Reference proteome</keyword>
<dbReference type="EMBL" id="AMRI01000020">
    <property type="protein sequence ID" value="EKE70587.1"/>
    <property type="molecule type" value="Genomic_DNA"/>
</dbReference>
<organism evidence="2 3">
    <name type="scientific">Gallaecimonas xiamenensis 3-C-1</name>
    <dbReference type="NCBI Taxonomy" id="745411"/>
    <lineage>
        <taxon>Bacteria</taxon>
        <taxon>Pseudomonadati</taxon>
        <taxon>Pseudomonadota</taxon>
        <taxon>Gammaproteobacteria</taxon>
        <taxon>Enterobacterales</taxon>
        <taxon>Gallaecimonadaceae</taxon>
        <taxon>Gallaecimonas</taxon>
    </lineage>
</organism>